<reference evidence="2" key="1">
    <citation type="submission" date="2023-10" db="EMBL/GenBank/DDBJ databases">
        <authorList>
            <person name="Chen Y."/>
            <person name="Shah S."/>
            <person name="Dougan E. K."/>
            <person name="Thang M."/>
            <person name="Chan C."/>
        </authorList>
    </citation>
    <scope>NUCLEOTIDE SEQUENCE [LARGE SCALE GENOMIC DNA]</scope>
</reference>
<feature type="region of interest" description="Disordered" evidence="1">
    <location>
        <begin position="1"/>
        <end position="40"/>
    </location>
</feature>
<evidence type="ECO:0000313" key="2">
    <source>
        <dbReference type="EMBL" id="CAK0893815.1"/>
    </source>
</evidence>
<dbReference type="EMBL" id="CAUYUJ010019813">
    <property type="protein sequence ID" value="CAK0893815.1"/>
    <property type="molecule type" value="Genomic_DNA"/>
</dbReference>
<comment type="caution">
    <text evidence="2">The sequence shown here is derived from an EMBL/GenBank/DDBJ whole genome shotgun (WGS) entry which is preliminary data.</text>
</comment>
<proteinExistence type="predicted"/>
<name>A0ABN9X7Q8_9DINO</name>
<sequence>MPVSARRYAEMASPSAHLPSGGGRRKQNIAAAPPAEVGGSKSEAVSVQGFIGRPRSELGRNFQFPARPCAMVFVYPLSAPPQYPAALRPPSTRIRMMLRSPRAIMSSPTAVGTFVLATVANRAFADMDDHAFGYAANGAKFLVEYTIEHHCCDDVIVHSYWSVNVGEVSADQRSDWSELPRAVSERNSSYWEERGHRERCSALGG</sequence>
<protein>
    <recommendedName>
        <fullName evidence="4">Transmembrane 9 superfamily member</fullName>
    </recommendedName>
</protein>
<evidence type="ECO:0000256" key="1">
    <source>
        <dbReference type="SAM" id="MobiDB-lite"/>
    </source>
</evidence>
<gene>
    <name evidence="2" type="ORF">PCOR1329_LOCUS73051</name>
</gene>
<accession>A0ABN9X7Q8</accession>
<evidence type="ECO:0008006" key="4">
    <source>
        <dbReference type="Google" id="ProtNLM"/>
    </source>
</evidence>
<dbReference type="Proteomes" id="UP001189429">
    <property type="component" value="Unassembled WGS sequence"/>
</dbReference>
<evidence type="ECO:0000313" key="3">
    <source>
        <dbReference type="Proteomes" id="UP001189429"/>
    </source>
</evidence>
<keyword evidence="3" id="KW-1185">Reference proteome</keyword>
<organism evidence="2 3">
    <name type="scientific">Prorocentrum cordatum</name>
    <dbReference type="NCBI Taxonomy" id="2364126"/>
    <lineage>
        <taxon>Eukaryota</taxon>
        <taxon>Sar</taxon>
        <taxon>Alveolata</taxon>
        <taxon>Dinophyceae</taxon>
        <taxon>Prorocentrales</taxon>
        <taxon>Prorocentraceae</taxon>
        <taxon>Prorocentrum</taxon>
    </lineage>
</organism>